<evidence type="ECO:0000313" key="2">
    <source>
        <dbReference type="EMBL" id="OEJ89278.1"/>
    </source>
</evidence>
<proteinExistence type="predicted"/>
<dbReference type="AlphaFoldDB" id="A0A1E5RR19"/>
<sequence length="391" mass="43019">MSDTESNFSNHSQNRQDYDMGDYISRTNSNLRNGSNPHSIFERTVEDSLNNTPLLMQQAQRRLSRTNSVVSFSNNKSMPISIDSGSRSNSNIYQSLSNSSNLQRRPSVMSSHRHSENFIAPSLDSTCQIINDNNTTIDDIQVEDHPLSSSLPSSPNNSIFSPSGTTGQKQGGSPGTSPSDYIKGPLSRRPSTIGLDIALGVKENSDQSPPLKLNSFSFSSSNNPIVNNNLSLVDSPLAQGNSPRLVRFQSYADVLSEEASNLRRPSFGNANNGSQLNIKPQSSQSSQDMLEFQFNKQQPSLLKRNSSITISNNGNTSSGITSTKSNSQYYSIGGSPLSSPIFSNKQHPLKKVVANNDHNIQKDIFERVTPNDYKKYDSKEKSPFHQLSNKD</sequence>
<feature type="compositionally biased region" description="Low complexity" evidence="1">
    <location>
        <begin position="147"/>
        <end position="163"/>
    </location>
</feature>
<accession>A0A1E5RR19</accession>
<evidence type="ECO:0000256" key="1">
    <source>
        <dbReference type="SAM" id="MobiDB-lite"/>
    </source>
</evidence>
<feature type="compositionally biased region" description="Polar residues" evidence="1">
    <location>
        <begin position="25"/>
        <end position="38"/>
    </location>
</feature>
<protein>
    <submittedName>
        <fullName evidence="2">Uncharacterized protein</fullName>
    </submittedName>
</protein>
<dbReference type="VEuPathDB" id="FungiDB:AWRI3580_g1646"/>
<comment type="caution">
    <text evidence="2">The sequence shown here is derived from an EMBL/GenBank/DDBJ whole genome shotgun (WGS) entry which is preliminary data.</text>
</comment>
<feature type="region of interest" description="Disordered" evidence="1">
    <location>
        <begin position="1"/>
        <end position="38"/>
    </location>
</feature>
<dbReference type="EMBL" id="LPNN01000004">
    <property type="protein sequence ID" value="OEJ89278.1"/>
    <property type="molecule type" value="Genomic_DNA"/>
</dbReference>
<name>A0A1E5RR19_HANUV</name>
<keyword evidence="3" id="KW-1185">Reference proteome</keyword>
<feature type="region of interest" description="Disordered" evidence="1">
    <location>
        <begin position="263"/>
        <end position="288"/>
    </location>
</feature>
<dbReference type="Proteomes" id="UP000095358">
    <property type="component" value="Unassembled WGS sequence"/>
</dbReference>
<feature type="compositionally biased region" description="Low complexity" evidence="1">
    <location>
        <begin position="305"/>
        <end position="323"/>
    </location>
</feature>
<evidence type="ECO:0000313" key="3">
    <source>
        <dbReference type="Proteomes" id="UP000095358"/>
    </source>
</evidence>
<organism evidence="2 3">
    <name type="scientific">Hanseniaspora uvarum</name>
    <name type="common">Yeast</name>
    <name type="synonym">Kloeckera apiculata</name>
    <dbReference type="NCBI Taxonomy" id="29833"/>
    <lineage>
        <taxon>Eukaryota</taxon>
        <taxon>Fungi</taxon>
        <taxon>Dikarya</taxon>
        <taxon>Ascomycota</taxon>
        <taxon>Saccharomycotina</taxon>
        <taxon>Saccharomycetes</taxon>
        <taxon>Saccharomycodales</taxon>
        <taxon>Saccharomycodaceae</taxon>
        <taxon>Hanseniaspora</taxon>
    </lineage>
</organism>
<gene>
    <name evidence="2" type="ORF">AWRI3580_g1646</name>
</gene>
<feature type="region of interest" description="Disordered" evidence="1">
    <location>
        <begin position="81"/>
        <end position="113"/>
    </location>
</feature>
<feature type="region of interest" description="Disordered" evidence="1">
    <location>
        <begin position="145"/>
        <end position="187"/>
    </location>
</feature>
<feature type="region of interest" description="Disordered" evidence="1">
    <location>
        <begin position="303"/>
        <end position="323"/>
    </location>
</feature>
<reference evidence="3" key="1">
    <citation type="journal article" date="2016" name="Genome Announc.">
        <title>Genome sequences of three species of Hanseniaspora isolated from spontaneous wine fermentations.</title>
        <authorList>
            <person name="Sternes P.R."/>
            <person name="Lee D."/>
            <person name="Kutyna D.R."/>
            <person name="Borneman A.R."/>
        </authorList>
    </citation>
    <scope>NUCLEOTIDE SEQUENCE [LARGE SCALE GENOMIC DNA]</scope>
    <source>
        <strain evidence="3">AWRI3580</strain>
    </source>
</reference>
<feature type="compositionally biased region" description="Polar residues" evidence="1">
    <location>
        <begin position="1"/>
        <end position="15"/>
    </location>
</feature>
<dbReference type="OrthoDB" id="5364312at2759"/>
<feature type="compositionally biased region" description="Polar residues" evidence="1">
    <location>
        <begin position="81"/>
        <end position="110"/>
    </location>
</feature>
<feature type="compositionally biased region" description="Polar residues" evidence="1">
    <location>
        <begin position="268"/>
        <end position="288"/>
    </location>
</feature>